<keyword evidence="6" id="KW-0378">Hydrolase</keyword>
<keyword evidence="14" id="KW-1185">Reference proteome</keyword>
<dbReference type="GO" id="GO:0004222">
    <property type="term" value="F:metalloendopeptidase activity"/>
    <property type="evidence" value="ECO:0007669"/>
    <property type="project" value="InterPro"/>
</dbReference>
<dbReference type="PANTHER" id="PTHR43221:SF2">
    <property type="entry name" value="PROTEASE HTPX HOMOLOG"/>
    <property type="match status" value="1"/>
</dbReference>
<keyword evidence="7" id="KW-0862">Zinc</keyword>
<dbReference type="GO" id="GO:0006508">
    <property type="term" value="P:proteolysis"/>
    <property type="evidence" value="ECO:0007669"/>
    <property type="project" value="UniProtKB-KW"/>
</dbReference>
<keyword evidence="10 11" id="KW-0472">Membrane</keyword>
<dbReference type="AlphaFoldDB" id="A0A521G1I4"/>
<sequence length="625" mass="70122">MPVQAGVSSAEMIDCGKLPPLTLRCSMISSNLLYFLAVIFALSVSAAPKEPWLAPWLALPLFGLTLLIFRRIAGREFKAAFHRGGASTYFAAESRLSLLAALFFVGAVFALDLKYYLQPLSLGGTLPVLENVGGLLLFFFFLVLIWLQGHPFYQMLFGRGTTAARFAATNIRVNLPIVLPWLTLSLTFDLLRQLPFPGLQQTLASSWGELIFFLIAVIFLALLFPPLISRLWNCTPLPQGPQRSIIEIFFRRQNFSAVILSWPLLEGRALNAAVMGIAPRFRYLLLTPALLALLDQEELESVLAHEIGHVKKYHLLLYLFLLLGFGLFTEALAGPLLGLLCGSSWFWRFLLWSGLTADKMAEHLTAAVMFVLMLLYFRFLFGYFIRNFERQADLHAFQVQKSTFPLIRAFEKIAALTGNIRNQKNWHHFGIGERIDFLAQCECRPGLAQQHERKVYTSLAVYFTLIALAVWLLPVPDSEALQHRAKMQYASALIEQKLQTAPNSGNLLRLRADLLLEKGEEREARAAYETALRAEPDSAETANNLAWLLLTAKDKSLRNPDRALKLASAAVSLEEKGHILDTLAVALWTQGRIEEAVRTELRAAQINPENKPYYQAQAEKFTAGP</sequence>
<feature type="transmembrane region" description="Helical" evidence="11">
    <location>
        <begin position="131"/>
        <end position="153"/>
    </location>
</feature>
<evidence type="ECO:0000256" key="2">
    <source>
        <dbReference type="ARBA" id="ARBA00022475"/>
    </source>
</evidence>
<evidence type="ECO:0000256" key="9">
    <source>
        <dbReference type="ARBA" id="ARBA00023049"/>
    </source>
</evidence>
<dbReference type="Pfam" id="PF01435">
    <property type="entry name" value="Peptidase_M48"/>
    <property type="match status" value="1"/>
</dbReference>
<feature type="transmembrane region" description="Helical" evidence="11">
    <location>
        <begin position="90"/>
        <end position="111"/>
    </location>
</feature>
<dbReference type="CDD" id="cd07345">
    <property type="entry name" value="M48A_Ste24p-like"/>
    <property type="match status" value="1"/>
</dbReference>
<keyword evidence="9" id="KW-0482">Metalloprotease</keyword>
<evidence type="ECO:0000256" key="7">
    <source>
        <dbReference type="ARBA" id="ARBA00022833"/>
    </source>
</evidence>
<keyword evidence="3 13" id="KW-0645">Protease</keyword>
<dbReference type="Pfam" id="PF13432">
    <property type="entry name" value="TPR_16"/>
    <property type="match status" value="1"/>
</dbReference>
<evidence type="ECO:0000256" key="5">
    <source>
        <dbReference type="ARBA" id="ARBA00022723"/>
    </source>
</evidence>
<evidence type="ECO:0000256" key="6">
    <source>
        <dbReference type="ARBA" id="ARBA00022801"/>
    </source>
</evidence>
<comment type="caution">
    <text evidence="13">The sequence shown here is derived from an EMBL/GenBank/DDBJ whole genome shotgun (WGS) entry which is preliminary data.</text>
</comment>
<protein>
    <submittedName>
        <fullName evidence="13">Zn-dependent protease with chaperone function</fullName>
    </submittedName>
</protein>
<dbReference type="Gene3D" id="1.25.40.10">
    <property type="entry name" value="Tetratricopeptide repeat domain"/>
    <property type="match status" value="1"/>
</dbReference>
<feature type="transmembrane region" description="Helical" evidence="11">
    <location>
        <begin position="211"/>
        <end position="228"/>
    </location>
</feature>
<dbReference type="GO" id="GO:0046872">
    <property type="term" value="F:metal ion binding"/>
    <property type="evidence" value="ECO:0007669"/>
    <property type="project" value="UniProtKB-KW"/>
</dbReference>
<keyword evidence="2" id="KW-1003">Cell membrane</keyword>
<gene>
    <name evidence="13" type="ORF">CDV28_11516</name>
</gene>
<feature type="transmembrane region" description="Helical" evidence="11">
    <location>
        <begin position="52"/>
        <end position="69"/>
    </location>
</feature>
<dbReference type="InterPro" id="IPR011990">
    <property type="entry name" value="TPR-like_helical_dom_sf"/>
</dbReference>
<proteinExistence type="predicted"/>
<keyword evidence="8 11" id="KW-1133">Transmembrane helix</keyword>
<organism evidence="13 14">
    <name type="scientific">Candidatus Electronema aureum</name>
    <dbReference type="NCBI Taxonomy" id="2005002"/>
    <lineage>
        <taxon>Bacteria</taxon>
        <taxon>Pseudomonadati</taxon>
        <taxon>Thermodesulfobacteriota</taxon>
        <taxon>Desulfobulbia</taxon>
        <taxon>Desulfobulbales</taxon>
        <taxon>Desulfobulbaceae</taxon>
        <taxon>Candidatus Electronema</taxon>
    </lineage>
</organism>
<dbReference type="Proteomes" id="UP000316238">
    <property type="component" value="Unassembled WGS sequence"/>
</dbReference>
<dbReference type="PANTHER" id="PTHR43221">
    <property type="entry name" value="PROTEASE HTPX"/>
    <property type="match status" value="1"/>
</dbReference>
<feature type="transmembrane region" description="Helical" evidence="11">
    <location>
        <begin position="21"/>
        <end position="46"/>
    </location>
</feature>
<feature type="transmembrane region" description="Helical" evidence="11">
    <location>
        <begin position="315"/>
        <end position="346"/>
    </location>
</feature>
<dbReference type="InterPro" id="IPR050083">
    <property type="entry name" value="HtpX_protease"/>
</dbReference>
<evidence type="ECO:0000256" key="10">
    <source>
        <dbReference type="ARBA" id="ARBA00023136"/>
    </source>
</evidence>
<evidence type="ECO:0000256" key="11">
    <source>
        <dbReference type="SAM" id="Phobius"/>
    </source>
</evidence>
<dbReference type="SUPFAM" id="SSF48452">
    <property type="entry name" value="TPR-like"/>
    <property type="match status" value="1"/>
</dbReference>
<dbReference type="Gene3D" id="3.30.2010.10">
    <property type="entry name" value="Metalloproteases ('zincins'), catalytic domain"/>
    <property type="match status" value="1"/>
</dbReference>
<dbReference type="EMBL" id="NQJD01000015">
    <property type="protein sequence ID" value="TAA74883.1"/>
    <property type="molecule type" value="Genomic_DNA"/>
</dbReference>
<dbReference type="InterPro" id="IPR001915">
    <property type="entry name" value="Peptidase_M48"/>
</dbReference>
<feature type="transmembrane region" description="Helical" evidence="11">
    <location>
        <begin position="173"/>
        <end position="191"/>
    </location>
</feature>
<evidence type="ECO:0000256" key="3">
    <source>
        <dbReference type="ARBA" id="ARBA00022670"/>
    </source>
</evidence>
<evidence type="ECO:0000256" key="4">
    <source>
        <dbReference type="ARBA" id="ARBA00022692"/>
    </source>
</evidence>
<evidence type="ECO:0000256" key="1">
    <source>
        <dbReference type="ARBA" id="ARBA00001947"/>
    </source>
</evidence>
<feature type="domain" description="Peptidase M48" evidence="12">
    <location>
        <begin position="268"/>
        <end position="424"/>
    </location>
</feature>
<evidence type="ECO:0000313" key="13">
    <source>
        <dbReference type="EMBL" id="TAA74883.1"/>
    </source>
</evidence>
<feature type="transmembrane region" description="Helical" evidence="11">
    <location>
        <begin position="366"/>
        <end position="385"/>
    </location>
</feature>
<keyword evidence="5" id="KW-0479">Metal-binding</keyword>
<keyword evidence="4 11" id="KW-0812">Transmembrane</keyword>
<reference evidence="13" key="1">
    <citation type="submission" date="2017-07" db="EMBL/GenBank/DDBJ databases">
        <title>The cable genome - Insights into the physiology and evolution of filamentous bacteria capable of sulfide oxidation via long distance electron transfer.</title>
        <authorList>
            <person name="Thorup C."/>
            <person name="Bjerg J.T."/>
            <person name="Schreiber L."/>
            <person name="Nielsen L.P."/>
            <person name="Kjeldsen K.U."/>
            <person name="Boesen T."/>
            <person name="Boggild A."/>
            <person name="Meysman F."/>
            <person name="Geelhoed J."/>
            <person name="Schramm A."/>
        </authorList>
    </citation>
    <scope>NUCLEOTIDE SEQUENCE [LARGE SCALE GENOMIC DNA]</scope>
    <source>
        <strain evidence="13">GS</strain>
    </source>
</reference>
<accession>A0A521G1I4</accession>
<comment type="cofactor">
    <cofactor evidence="1">
        <name>Zn(2+)</name>
        <dbReference type="ChEBI" id="CHEBI:29105"/>
    </cofactor>
</comment>
<feature type="transmembrane region" description="Helical" evidence="11">
    <location>
        <begin position="455"/>
        <end position="474"/>
    </location>
</feature>
<evidence type="ECO:0000259" key="12">
    <source>
        <dbReference type="Pfam" id="PF01435"/>
    </source>
</evidence>
<evidence type="ECO:0000256" key="8">
    <source>
        <dbReference type="ARBA" id="ARBA00022989"/>
    </source>
</evidence>
<evidence type="ECO:0000313" key="14">
    <source>
        <dbReference type="Proteomes" id="UP000316238"/>
    </source>
</evidence>
<name>A0A521G1I4_9BACT</name>